<dbReference type="InterPro" id="IPR025965">
    <property type="entry name" value="FlgD/Vpr_Ig-like"/>
</dbReference>
<dbReference type="InterPro" id="IPR000601">
    <property type="entry name" value="PKD_dom"/>
</dbReference>
<dbReference type="CDD" id="cd00146">
    <property type="entry name" value="PKD"/>
    <property type="match status" value="1"/>
</dbReference>
<sequence length="1053" mass="111870">MSRRDISVRFGYLMLAAAACLIGERLEAAGVYSNPLFVEEKVTPGFVWTLPTALAFLPGGRMLVTEKGGRVYSVVNGVKRTTPLLDISSEVLDNVDRGLLGLAIDPNYLANHYVYLMYTVDPDSNGNENNDDAFGRLARFQVSFADSNVIPYSSRTVLFGHTWTSGAVSTSGSHTIGCLRFAPDGTLMVSVGDGAQFSGPEDGGGLDAGAFGAGRTNPLEDIGAFRAQYLSSLCGKILRIDPATGFGVPSNPFYEAGSPSSIKSRIWGYGHRNPFRFTIRPGTGVTDASAGNPGVLFIGDVGSSEIEELDISTGPGRNFGWPCYEGPTSYPEFQFMSPPRGGCATIGTPANPSSHTPPTLWWSHANGSISNPVNVTGNASVSGIFYTGTRYPAQYQGAMFYFDYGQSWCRVATVNASHQITGTSAFATNLEGPVDFALEPVTGDILYISIAPDEIRRIRFIGLTGNEPPVAAAAATPSTGVAPLAVNFSSAGSFDPNSDPFTIAWAFGDGQGSNQAAPSHLYTNPGSYDAILTLTDDDGNIGRDTATVVVFTNNNFPSTAVLDSFDRANGAIGGSWVDQTNGLTINNNALTQSCCSPTTVWSGQSFGPNQEAYLRFGAVTPGANEQDLMLKVQGLSYTTGHIEVRYDAAVSQVKIATYLSSTGWTQRGAFAATMAPGDQFGARALSNGLVQVFKNGGLIGQATTGNWPFTANGGYLGLTFDGALLSRLDDFGGGNVVIDPNAPPEASIQTPANLSHYVTDLPVVLSATAFDSEDPLDSLRFNWDLTLHHNNHTHPSLFFSTQRVDTLIPDDHDDGTGVWIEIELRVTDKGGATDTVRRFIYPEIDLQARPAWVLPATPVAGAPITIGSWIRNGGRMPAPISRWRLRIDNNTWAERDTLMIAGDSVLVQVQLPANSLAAGSHTLRFVADTLGTVVETNESNNAYVQALVVQPGGATDVGALPFAMRLSEARPNPASGPVALALELPHAARVSFDVFDAQGRLVHRQAEATFAAGMHGLIWKGVLPSGGPAPAGVYLAAVRVDGRRLVKRFAMVR</sequence>
<dbReference type="InterPro" id="IPR012938">
    <property type="entry name" value="Glc/Sorbosone_DH"/>
</dbReference>
<dbReference type="InterPro" id="IPR011042">
    <property type="entry name" value="6-blade_b-propeller_TolB-like"/>
</dbReference>
<organism evidence="2 3">
    <name type="scientific">Eiseniibacteriota bacterium</name>
    <dbReference type="NCBI Taxonomy" id="2212470"/>
    <lineage>
        <taxon>Bacteria</taxon>
        <taxon>Candidatus Eiseniibacteriota</taxon>
    </lineage>
</organism>
<dbReference type="PANTHER" id="PTHR19328">
    <property type="entry name" value="HEDGEHOG-INTERACTING PROTEIN"/>
    <property type="match status" value="1"/>
</dbReference>
<dbReference type="SUPFAM" id="SSF50952">
    <property type="entry name" value="Soluble quinoprotein glucose dehydrogenase"/>
    <property type="match status" value="1"/>
</dbReference>
<dbReference type="AlphaFoldDB" id="A0A849T0F4"/>
<dbReference type="InterPro" id="IPR011041">
    <property type="entry name" value="Quinoprot_gluc/sorb_DH_b-prop"/>
</dbReference>
<feature type="domain" description="PKD" evidence="1">
    <location>
        <begin position="469"/>
        <end position="550"/>
    </location>
</feature>
<gene>
    <name evidence="2" type="ORF">HOP12_11645</name>
</gene>
<dbReference type="SMART" id="SM00089">
    <property type="entry name" value="PKD"/>
    <property type="match status" value="1"/>
</dbReference>
<dbReference type="InterPro" id="IPR022409">
    <property type="entry name" value="PKD/Chitinase_dom"/>
</dbReference>
<protein>
    <submittedName>
        <fullName evidence="2">PKD domain-containing protein</fullName>
    </submittedName>
</protein>
<dbReference type="Pfam" id="PF07705">
    <property type="entry name" value="CARDB"/>
    <property type="match status" value="1"/>
</dbReference>
<dbReference type="Gene3D" id="2.60.40.4070">
    <property type="match status" value="1"/>
</dbReference>
<dbReference type="Gene3D" id="2.120.10.30">
    <property type="entry name" value="TolB, C-terminal domain"/>
    <property type="match status" value="1"/>
</dbReference>
<dbReference type="Gene3D" id="2.60.40.10">
    <property type="entry name" value="Immunoglobulins"/>
    <property type="match status" value="2"/>
</dbReference>
<name>A0A849T0F4_UNCEI</name>
<evidence type="ECO:0000313" key="3">
    <source>
        <dbReference type="Proteomes" id="UP000580839"/>
    </source>
</evidence>
<dbReference type="Pfam" id="PF13860">
    <property type="entry name" value="FlgD_ig"/>
    <property type="match status" value="1"/>
</dbReference>
<dbReference type="InterPro" id="IPR011635">
    <property type="entry name" value="CARDB"/>
</dbReference>
<reference evidence="2 3" key="1">
    <citation type="submission" date="2020-04" db="EMBL/GenBank/DDBJ databases">
        <title>Metagenomic profiling of ammonia- and methane-oxidizing microorganisms in a Dutch drinking water treatment plant.</title>
        <authorList>
            <person name="Poghosyan L."/>
            <person name="Leucker S."/>
        </authorList>
    </citation>
    <scope>NUCLEOTIDE SEQUENCE [LARGE SCALE GENOMIC DNA]</scope>
    <source>
        <strain evidence="2">S-RSF-IL-03</strain>
    </source>
</reference>
<dbReference type="Pfam" id="PF18911">
    <property type="entry name" value="PKD_4"/>
    <property type="match status" value="1"/>
</dbReference>
<dbReference type="InterPro" id="IPR013783">
    <property type="entry name" value="Ig-like_fold"/>
</dbReference>
<dbReference type="SUPFAM" id="SSF49299">
    <property type="entry name" value="PKD domain"/>
    <property type="match status" value="1"/>
</dbReference>
<dbReference type="InterPro" id="IPR035986">
    <property type="entry name" value="PKD_dom_sf"/>
</dbReference>
<dbReference type="PROSITE" id="PS51257">
    <property type="entry name" value="PROKAR_LIPOPROTEIN"/>
    <property type="match status" value="1"/>
</dbReference>
<accession>A0A849T0F4</accession>
<comment type="caution">
    <text evidence="2">The sequence shown here is derived from an EMBL/GenBank/DDBJ whole genome shotgun (WGS) entry which is preliminary data.</text>
</comment>
<dbReference type="PANTHER" id="PTHR19328:SF13">
    <property type="entry name" value="HIPL1 PROTEIN"/>
    <property type="match status" value="1"/>
</dbReference>
<dbReference type="Proteomes" id="UP000580839">
    <property type="component" value="Unassembled WGS sequence"/>
</dbReference>
<evidence type="ECO:0000259" key="1">
    <source>
        <dbReference type="PROSITE" id="PS50093"/>
    </source>
</evidence>
<dbReference type="EMBL" id="JABFRW010000147">
    <property type="protein sequence ID" value="NOT34809.1"/>
    <property type="molecule type" value="Genomic_DNA"/>
</dbReference>
<proteinExistence type="predicted"/>
<dbReference type="Pfam" id="PF07995">
    <property type="entry name" value="GSDH"/>
    <property type="match status" value="1"/>
</dbReference>
<dbReference type="PROSITE" id="PS50093">
    <property type="entry name" value="PKD"/>
    <property type="match status" value="1"/>
</dbReference>
<evidence type="ECO:0000313" key="2">
    <source>
        <dbReference type="EMBL" id="NOT34809.1"/>
    </source>
</evidence>